<dbReference type="SUPFAM" id="SSF46785">
    <property type="entry name" value="Winged helix' DNA-binding domain"/>
    <property type="match status" value="1"/>
</dbReference>
<dbReference type="InterPro" id="IPR011991">
    <property type="entry name" value="ArsR-like_HTH"/>
</dbReference>
<dbReference type="PRINTS" id="PR00033">
    <property type="entry name" value="HTHASNC"/>
</dbReference>
<keyword evidence="6" id="KW-1185">Reference proteome</keyword>
<dbReference type="GO" id="GO:0005829">
    <property type="term" value="C:cytosol"/>
    <property type="evidence" value="ECO:0007669"/>
    <property type="project" value="TreeGrafter"/>
</dbReference>
<dbReference type="InterPro" id="IPR019887">
    <property type="entry name" value="Tscrpt_reg_AsnC/Lrp_C"/>
</dbReference>
<evidence type="ECO:0000313" key="5">
    <source>
        <dbReference type="EMBL" id="SFM06934.1"/>
    </source>
</evidence>
<dbReference type="InterPro" id="IPR000485">
    <property type="entry name" value="AsnC-type_HTH_dom"/>
</dbReference>
<dbReference type="Gene3D" id="1.10.10.10">
    <property type="entry name" value="Winged helix-like DNA-binding domain superfamily/Winged helix DNA-binding domain"/>
    <property type="match status" value="1"/>
</dbReference>
<dbReference type="PANTHER" id="PTHR30154">
    <property type="entry name" value="LEUCINE-RESPONSIVE REGULATORY PROTEIN"/>
    <property type="match status" value="1"/>
</dbReference>
<evidence type="ECO:0000256" key="2">
    <source>
        <dbReference type="ARBA" id="ARBA00023125"/>
    </source>
</evidence>
<dbReference type="Pfam" id="PF01037">
    <property type="entry name" value="AsnC_trans_reg"/>
    <property type="match status" value="1"/>
</dbReference>
<dbReference type="CDD" id="cd00090">
    <property type="entry name" value="HTH_ARSR"/>
    <property type="match status" value="1"/>
</dbReference>
<accession>A0A1I4MUF9</accession>
<reference evidence="6" key="1">
    <citation type="submission" date="2016-10" db="EMBL/GenBank/DDBJ databases">
        <authorList>
            <person name="Varghese N."/>
            <person name="Submissions S."/>
        </authorList>
    </citation>
    <scope>NUCLEOTIDE SEQUENCE [LARGE SCALE GENOMIC DNA]</scope>
    <source>
        <strain evidence="6">BL36</strain>
    </source>
</reference>
<sequence>MVSRPAHLDAASLRILERLQQDSEISIADLAEQVGLSTSPCWRRVNDLKEAGIIRGCVAVVDPMSLGLAVNVFVHVSLEKQTQAALQAFDEAVRSRPEVMECYLMSGEADYMLRVVVEDLGQYQRLVLDHLTRIPGVANIRSSFALGQVKYTTALPLGHLTR</sequence>
<dbReference type="Pfam" id="PF13412">
    <property type="entry name" value="HTH_24"/>
    <property type="match status" value="1"/>
</dbReference>
<evidence type="ECO:0000259" key="4">
    <source>
        <dbReference type="PROSITE" id="PS50956"/>
    </source>
</evidence>
<keyword evidence="1" id="KW-0805">Transcription regulation</keyword>
<dbReference type="PANTHER" id="PTHR30154:SF34">
    <property type="entry name" value="TRANSCRIPTIONAL REGULATOR AZLB"/>
    <property type="match status" value="1"/>
</dbReference>
<dbReference type="PROSITE" id="PS50956">
    <property type="entry name" value="HTH_ASNC_2"/>
    <property type="match status" value="1"/>
</dbReference>
<dbReference type="SMART" id="SM00344">
    <property type="entry name" value="HTH_ASNC"/>
    <property type="match status" value="1"/>
</dbReference>
<evidence type="ECO:0000256" key="3">
    <source>
        <dbReference type="ARBA" id="ARBA00023163"/>
    </source>
</evidence>
<evidence type="ECO:0000256" key="1">
    <source>
        <dbReference type="ARBA" id="ARBA00023015"/>
    </source>
</evidence>
<protein>
    <submittedName>
        <fullName evidence="5">Transcriptional regulator, AsnC family</fullName>
    </submittedName>
</protein>
<dbReference type="STRING" id="582667.SAMN05192568_101852"/>
<dbReference type="AlphaFoldDB" id="A0A1I4MUF9"/>
<dbReference type="EMBL" id="FOTK01000018">
    <property type="protein sequence ID" value="SFM06934.1"/>
    <property type="molecule type" value="Genomic_DNA"/>
</dbReference>
<dbReference type="InterPro" id="IPR019885">
    <property type="entry name" value="Tscrpt_reg_HTH_AsnC-type_CS"/>
</dbReference>
<dbReference type="InterPro" id="IPR011008">
    <property type="entry name" value="Dimeric_a/b-barrel"/>
</dbReference>
<dbReference type="GO" id="GO:0043565">
    <property type="term" value="F:sequence-specific DNA binding"/>
    <property type="evidence" value="ECO:0007669"/>
    <property type="project" value="InterPro"/>
</dbReference>
<keyword evidence="2" id="KW-0238">DNA-binding</keyword>
<dbReference type="PROSITE" id="PS00519">
    <property type="entry name" value="HTH_ASNC_1"/>
    <property type="match status" value="1"/>
</dbReference>
<organism evidence="5 6">
    <name type="scientific">Methylobacterium pseudosasicola</name>
    <dbReference type="NCBI Taxonomy" id="582667"/>
    <lineage>
        <taxon>Bacteria</taxon>
        <taxon>Pseudomonadati</taxon>
        <taxon>Pseudomonadota</taxon>
        <taxon>Alphaproteobacteria</taxon>
        <taxon>Hyphomicrobiales</taxon>
        <taxon>Methylobacteriaceae</taxon>
        <taxon>Methylobacterium</taxon>
    </lineage>
</organism>
<gene>
    <name evidence="5" type="ORF">SAMN05192568_101852</name>
</gene>
<dbReference type="GeneID" id="90833027"/>
<dbReference type="Gene3D" id="3.30.70.920">
    <property type="match status" value="1"/>
</dbReference>
<dbReference type="Proteomes" id="UP000199048">
    <property type="component" value="Unassembled WGS sequence"/>
</dbReference>
<feature type="domain" description="HTH asnC-type" evidence="4">
    <location>
        <begin position="8"/>
        <end position="69"/>
    </location>
</feature>
<dbReference type="SUPFAM" id="SSF54909">
    <property type="entry name" value="Dimeric alpha+beta barrel"/>
    <property type="match status" value="1"/>
</dbReference>
<keyword evidence="3" id="KW-0804">Transcription</keyword>
<name>A0A1I4MUF9_9HYPH</name>
<dbReference type="GO" id="GO:0043200">
    <property type="term" value="P:response to amino acid"/>
    <property type="evidence" value="ECO:0007669"/>
    <property type="project" value="TreeGrafter"/>
</dbReference>
<dbReference type="RefSeq" id="WP_007564896.1">
    <property type="nucleotide sequence ID" value="NZ_FOTK01000018.1"/>
</dbReference>
<dbReference type="InterPro" id="IPR036390">
    <property type="entry name" value="WH_DNA-bd_sf"/>
</dbReference>
<dbReference type="InterPro" id="IPR019888">
    <property type="entry name" value="Tscrpt_reg_AsnC-like"/>
</dbReference>
<proteinExistence type="predicted"/>
<dbReference type="GO" id="GO:0006355">
    <property type="term" value="P:regulation of DNA-templated transcription"/>
    <property type="evidence" value="ECO:0007669"/>
    <property type="project" value="UniProtKB-ARBA"/>
</dbReference>
<dbReference type="InterPro" id="IPR036388">
    <property type="entry name" value="WH-like_DNA-bd_sf"/>
</dbReference>
<evidence type="ECO:0000313" key="6">
    <source>
        <dbReference type="Proteomes" id="UP000199048"/>
    </source>
</evidence>
<dbReference type="OrthoDB" id="7847328at2"/>